<dbReference type="Pfam" id="PF02684">
    <property type="entry name" value="LpxB"/>
    <property type="match status" value="1"/>
</dbReference>
<evidence type="ECO:0000256" key="3">
    <source>
        <dbReference type="ARBA" id="ARBA00012687"/>
    </source>
</evidence>
<dbReference type="Proteomes" id="UP001597353">
    <property type="component" value="Unassembled WGS sequence"/>
</dbReference>
<keyword evidence="8 12" id="KW-0808">Transferase</keyword>
<keyword evidence="9" id="KW-0443">Lipid metabolism</keyword>
<dbReference type="PANTHER" id="PTHR30372">
    <property type="entry name" value="LIPID-A-DISACCHARIDE SYNTHASE"/>
    <property type="match status" value="1"/>
</dbReference>
<reference evidence="13" key="1">
    <citation type="journal article" date="2019" name="Int. J. Syst. Evol. Microbiol.">
        <title>The Global Catalogue of Microorganisms (GCM) 10K type strain sequencing project: providing services to taxonomists for standard genome sequencing and annotation.</title>
        <authorList>
            <consortium name="The Broad Institute Genomics Platform"/>
            <consortium name="The Broad Institute Genome Sequencing Center for Infectious Disease"/>
            <person name="Wu L."/>
            <person name="Ma J."/>
        </authorList>
    </citation>
    <scope>NUCLEOTIDE SEQUENCE [LARGE SCALE GENOMIC DNA]</scope>
    <source>
        <strain evidence="13">CGMCC 4.7242</strain>
    </source>
</reference>
<dbReference type="EMBL" id="JBHUGH010000038">
    <property type="protein sequence ID" value="MFD1914446.1"/>
    <property type="molecule type" value="Genomic_DNA"/>
</dbReference>
<keyword evidence="5" id="KW-0444">Lipid biosynthesis</keyword>
<dbReference type="SUPFAM" id="SSF53756">
    <property type="entry name" value="UDP-Glycosyltransferase/glycogen phosphorylase"/>
    <property type="match status" value="1"/>
</dbReference>
<dbReference type="NCBIfam" id="TIGR00215">
    <property type="entry name" value="lpxB"/>
    <property type="match status" value="1"/>
</dbReference>
<keyword evidence="6" id="KW-0441">Lipid A biosynthesis</keyword>
<evidence type="ECO:0000256" key="2">
    <source>
        <dbReference type="ARBA" id="ARBA00007868"/>
    </source>
</evidence>
<name>A0ABW4S9Z3_9RHOB</name>
<evidence type="ECO:0000256" key="5">
    <source>
        <dbReference type="ARBA" id="ARBA00022516"/>
    </source>
</evidence>
<gene>
    <name evidence="12" type="primary">lpxB</name>
    <name evidence="12" type="ORF">ACFSGJ_19765</name>
</gene>
<sequence length="381" mass="40861">MNIFLIAGEASGDRLGAALMAGLRRAAPEVQFYGVGGPAMQAEGLQSLFPMEDLSVMGLAEVLPKYRHLRRRLHETAEAALKVRPDALIGIDSPDFCLRVARLVRAQRPDQRVMHYVAPSVWAWRPARAQKMAQVVDHVLALLPFEPAYMEAAGMTCDFVGHPVVSEPRATAQEAAAFRRDLGADGPLVMVLPGSRRGEVSRLAPRLGGALRLIAGAHPDAQFIVPRVRGTADLVAELSRDWPRPLHLLDPQDAGEKRAAFAAADVAIAASGTVSLELAANAVPMVIAYDFNWLSRAILQRMVRLDTVTLVNLVSETRAVPEFLGKNCRPEPIAAAALRLIAGGPERAAQLKAMAVTMERLGAGGDPPGDRAARSVLGALD</sequence>
<dbReference type="PANTHER" id="PTHR30372:SF4">
    <property type="entry name" value="LIPID-A-DISACCHARIDE SYNTHASE, MITOCHONDRIAL-RELATED"/>
    <property type="match status" value="1"/>
</dbReference>
<keyword evidence="7 12" id="KW-0328">Glycosyltransferase</keyword>
<keyword evidence="13" id="KW-1185">Reference proteome</keyword>
<accession>A0ABW4S9Z3</accession>
<evidence type="ECO:0000256" key="10">
    <source>
        <dbReference type="ARBA" id="ARBA00048975"/>
    </source>
</evidence>
<dbReference type="EC" id="2.4.1.182" evidence="3 11"/>
<evidence type="ECO:0000256" key="7">
    <source>
        <dbReference type="ARBA" id="ARBA00022676"/>
    </source>
</evidence>
<comment type="catalytic activity">
    <reaction evidence="10">
        <text>a lipid X + a UDP-2-N,3-O-bis[(3R)-3-hydroxyacyl]-alpha-D-glucosamine = a lipid A disaccharide + UDP + H(+)</text>
        <dbReference type="Rhea" id="RHEA:67828"/>
        <dbReference type="ChEBI" id="CHEBI:15378"/>
        <dbReference type="ChEBI" id="CHEBI:58223"/>
        <dbReference type="ChEBI" id="CHEBI:137748"/>
        <dbReference type="ChEBI" id="CHEBI:176338"/>
        <dbReference type="ChEBI" id="CHEBI:176343"/>
        <dbReference type="EC" id="2.4.1.182"/>
    </reaction>
</comment>
<comment type="function">
    <text evidence="1">Condensation of UDP-2,3-diacylglucosamine and 2,3-diacylglucosamine-1-phosphate to form lipid A disaccharide, a precursor of lipid A, a phosphorylated glycolipid that anchors the lipopolysaccharide to the outer membrane of the cell.</text>
</comment>
<dbReference type="RefSeq" id="WP_390265838.1">
    <property type="nucleotide sequence ID" value="NZ_JBHUGH010000038.1"/>
</dbReference>
<evidence type="ECO:0000256" key="8">
    <source>
        <dbReference type="ARBA" id="ARBA00022679"/>
    </source>
</evidence>
<evidence type="ECO:0000256" key="11">
    <source>
        <dbReference type="NCBIfam" id="TIGR00215"/>
    </source>
</evidence>
<proteinExistence type="inferred from homology"/>
<evidence type="ECO:0000313" key="13">
    <source>
        <dbReference type="Proteomes" id="UP001597353"/>
    </source>
</evidence>
<protein>
    <recommendedName>
        <fullName evidence="4 11">Lipid-A-disaccharide synthase</fullName>
        <ecNumber evidence="3 11">2.4.1.182</ecNumber>
    </recommendedName>
</protein>
<evidence type="ECO:0000256" key="6">
    <source>
        <dbReference type="ARBA" id="ARBA00022556"/>
    </source>
</evidence>
<dbReference type="GO" id="GO:0008915">
    <property type="term" value="F:lipid-A-disaccharide synthase activity"/>
    <property type="evidence" value="ECO:0007669"/>
    <property type="project" value="UniProtKB-EC"/>
</dbReference>
<organism evidence="12 13">
    <name type="scientific">Halodurantibacterium flavum</name>
    <dbReference type="NCBI Taxonomy" id="1382802"/>
    <lineage>
        <taxon>Bacteria</taxon>
        <taxon>Pseudomonadati</taxon>
        <taxon>Pseudomonadota</taxon>
        <taxon>Alphaproteobacteria</taxon>
        <taxon>Rhodobacterales</taxon>
        <taxon>Paracoccaceae</taxon>
        <taxon>Halodurantibacterium</taxon>
    </lineage>
</organism>
<evidence type="ECO:0000256" key="4">
    <source>
        <dbReference type="ARBA" id="ARBA00020902"/>
    </source>
</evidence>
<dbReference type="InterPro" id="IPR003835">
    <property type="entry name" value="Glyco_trans_19"/>
</dbReference>
<evidence type="ECO:0000256" key="9">
    <source>
        <dbReference type="ARBA" id="ARBA00023098"/>
    </source>
</evidence>
<comment type="caution">
    <text evidence="12">The sequence shown here is derived from an EMBL/GenBank/DDBJ whole genome shotgun (WGS) entry which is preliminary data.</text>
</comment>
<evidence type="ECO:0000313" key="12">
    <source>
        <dbReference type="EMBL" id="MFD1914446.1"/>
    </source>
</evidence>
<evidence type="ECO:0000256" key="1">
    <source>
        <dbReference type="ARBA" id="ARBA00002056"/>
    </source>
</evidence>
<comment type="similarity">
    <text evidence="2">Belongs to the LpxB family.</text>
</comment>